<sequence>MDFIKESMQLPIDNLVGLLLYAVIYMFSAGLFVVLALTFIPNRLPYAVKSAIVGIAVLVSLVFWWNNIL</sequence>
<dbReference type="EMBL" id="WJNG01000002">
    <property type="protein sequence ID" value="MRH41784.1"/>
    <property type="molecule type" value="Genomic_DNA"/>
</dbReference>
<gene>
    <name evidence="2" type="ORF">GH741_03745</name>
</gene>
<keyword evidence="1" id="KW-1133">Transmembrane helix</keyword>
<accession>A0A6A8D860</accession>
<organism evidence="2 3">
    <name type="scientific">Aquibacillus halophilus</name>
    <dbReference type="NCBI Taxonomy" id="930132"/>
    <lineage>
        <taxon>Bacteria</taxon>
        <taxon>Bacillati</taxon>
        <taxon>Bacillota</taxon>
        <taxon>Bacilli</taxon>
        <taxon>Bacillales</taxon>
        <taxon>Bacillaceae</taxon>
        <taxon>Aquibacillus</taxon>
    </lineage>
</organism>
<dbReference type="AlphaFoldDB" id="A0A6A8D860"/>
<keyword evidence="1" id="KW-0812">Transmembrane</keyword>
<feature type="transmembrane region" description="Helical" evidence="1">
    <location>
        <begin position="18"/>
        <end position="39"/>
    </location>
</feature>
<feature type="transmembrane region" description="Helical" evidence="1">
    <location>
        <begin position="46"/>
        <end position="65"/>
    </location>
</feature>
<comment type="caution">
    <text evidence="2">The sequence shown here is derived from an EMBL/GenBank/DDBJ whole genome shotgun (WGS) entry which is preliminary data.</text>
</comment>
<evidence type="ECO:0000313" key="2">
    <source>
        <dbReference type="EMBL" id="MRH41784.1"/>
    </source>
</evidence>
<evidence type="ECO:0000313" key="3">
    <source>
        <dbReference type="Proteomes" id="UP000799092"/>
    </source>
</evidence>
<dbReference type="OrthoDB" id="2974610at2"/>
<dbReference type="Proteomes" id="UP000799092">
    <property type="component" value="Unassembled WGS sequence"/>
</dbReference>
<reference evidence="2" key="1">
    <citation type="submission" date="2019-11" db="EMBL/GenBank/DDBJ databases">
        <authorList>
            <person name="Li J."/>
        </authorList>
    </citation>
    <scope>NUCLEOTIDE SEQUENCE</scope>
    <source>
        <strain evidence="2">B6B</strain>
    </source>
</reference>
<keyword evidence="3" id="KW-1185">Reference proteome</keyword>
<evidence type="ECO:0000256" key="1">
    <source>
        <dbReference type="SAM" id="Phobius"/>
    </source>
</evidence>
<protein>
    <submittedName>
        <fullName evidence="2">Uncharacterized protein</fullName>
    </submittedName>
</protein>
<keyword evidence="1" id="KW-0472">Membrane</keyword>
<name>A0A6A8D860_9BACI</name>
<proteinExistence type="predicted"/>
<dbReference type="RefSeq" id="WP_153735406.1">
    <property type="nucleotide sequence ID" value="NZ_WJNG01000002.1"/>
</dbReference>